<dbReference type="CDD" id="cd16282">
    <property type="entry name" value="metallo-hydrolase-like_MBL-fold"/>
    <property type="match status" value="1"/>
</dbReference>
<dbReference type="Pfam" id="PF00753">
    <property type="entry name" value="Lactamase_B"/>
    <property type="match status" value="1"/>
</dbReference>
<evidence type="ECO:0000256" key="2">
    <source>
        <dbReference type="SAM" id="SignalP"/>
    </source>
</evidence>
<sequence length="376" mass="40831">MMTLVLAVWGAALAQAGPGTAPDAAALYAGDRFALTSVEEIAPGIHVMRRDPSWRLPVLANTTLIVNEHDAVLIDGGFPSHAENIVAEVRRITDKPVSAIVTTHWHGDHNMGHFVFRDAWPDAQIIAHEATRHEMVSGRMDYVPRTAGTPVDELAAPALRTLEELEASGGAPELIAYFRDAAAGMEAVRADYARWQFVPADETFAERLVLHRGERRIEILFSGPANTEGDAYVWLPQERIVITGDIVVRPTPYGFGSFTASWAGVLREINALDYAILVPGHGDIQYDESYADRLARTLDHVFEQACAAIAAGAADGPAVEAAIDWEAVESGFTGDDPVLARLFEVWFKRPISVSAFNEIEAGAPCEVRESEAGPLQ</sequence>
<evidence type="ECO:0000256" key="1">
    <source>
        <dbReference type="ARBA" id="ARBA00005250"/>
    </source>
</evidence>
<keyword evidence="2" id="KW-0732">Signal</keyword>
<dbReference type="RefSeq" id="WP_135995823.1">
    <property type="nucleotide sequence ID" value="NZ_CP071057.1"/>
</dbReference>
<dbReference type="GO" id="GO:0017001">
    <property type="term" value="P:antibiotic catabolic process"/>
    <property type="evidence" value="ECO:0007669"/>
    <property type="project" value="UniProtKB-ARBA"/>
</dbReference>
<evidence type="ECO:0000313" key="4">
    <source>
        <dbReference type="EMBL" id="TGY89283.1"/>
    </source>
</evidence>
<evidence type="ECO:0000313" key="5">
    <source>
        <dbReference type="Proteomes" id="UP000308054"/>
    </source>
</evidence>
<gene>
    <name evidence="4" type="ORF">E5163_09200</name>
</gene>
<keyword evidence="4" id="KW-0378">Hydrolase</keyword>
<keyword evidence="5" id="KW-1185">Reference proteome</keyword>
<evidence type="ECO:0000259" key="3">
    <source>
        <dbReference type="SMART" id="SM00849"/>
    </source>
</evidence>
<dbReference type="GO" id="GO:0016787">
    <property type="term" value="F:hydrolase activity"/>
    <property type="evidence" value="ECO:0007669"/>
    <property type="project" value="UniProtKB-KW"/>
</dbReference>
<comment type="caution">
    <text evidence="4">The sequence shown here is derived from an EMBL/GenBank/DDBJ whole genome shotgun (WGS) entry which is preliminary data.</text>
</comment>
<comment type="similarity">
    <text evidence="1">Belongs to the metallo-beta-lactamase superfamily. Class-B beta-lactamase family.</text>
</comment>
<dbReference type="Proteomes" id="UP000308054">
    <property type="component" value="Unassembled WGS sequence"/>
</dbReference>
<dbReference type="SMART" id="SM00849">
    <property type="entry name" value="Lactamase_B"/>
    <property type="match status" value="1"/>
</dbReference>
<accession>A0A4S2H1I0</accession>
<feature type="chain" id="PRO_5020645368" evidence="2">
    <location>
        <begin position="17"/>
        <end position="376"/>
    </location>
</feature>
<reference evidence="4 5" key="1">
    <citation type="journal article" date="2017" name="Int. J. Syst. Evol. Microbiol.">
        <title>Marinicauda algicola sp. nov., isolated from a marine red alga Rhodosorus marinus.</title>
        <authorList>
            <person name="Jeong S.E."/>
            <person name="Jeon S.H."/>
            <person name="Chun B.H."/>
            <person name="Kim D.W."/>
            <person name="Jeon C.O."/>
        </authorList>
    </citation>
    <scope>NUCLEOTIDE SEQUENCE [LARGE SCALE GENOMIC DNA]</scope>
    <source>
        <strain evidence="4 5">JCM 31718</strain>
    </source>
</reference>
<dbReference type="InterPro" id="IPR001279">
    <property type="entry name" value="Metallo-B-lactamas"/>
</dbReference>
<name>A0A4S2H1I0_9PROT</name>
<dbReference type="Gene3D" id="3.60.15.10">
    <property type="entry name" value="Ribonuclease Z/Hydroxyacylglutathione hydrolase-like"/>
    <property type="match status" value="1"/>
</dbReference>
<proteinExistence type="inferred from homology"/>
<organism evidence="4 5">
    <name type="scientific">Marinicauda algicola</name>
    <dbReference type="NCBI Taxonomy" id="2029849"/>
    <lineage>
        <taxon>Bacteria</taxon>
        <taxon>Pseudomonadati</taxon>
        <taxon>Pseudomonadota</taxon>
        <taxon>Alphaproteobacteria</taxon>
        <taxon>Maricaulales</taxon>
        <taxon>Maricaulaceae</taxon>
        <taxon>Marinicauda</taxon>
    </lineage>
</organism>
<dbReference type="InterPro" id="IPR036866">
    <property type="entry name" value="RibonucZ/Hydroxyglut_hydro"/>
</dbReference>
<feature type="signal peptide" evidence="2">
    <location>
        <begin position="1"/>
        <end position="16"/>
    </location>
</feature>
<dbReference type="EMBL" id="SRXW01000002">
    <property type="protein sequence ID" value="TGY89283.1"/>
    <property type="molecule type" value="Genomic_DNA"/>
</dbReference>
<protein>
    <submittedName>
        <fullName evidence="4">MBL fold metallo-hydrolase</fullName>
    </submittedName>
</protein>
<feature type="domain" description="Metallo-beta-lactamase" evidence="3">
    <location>
        <begin position="59"/>
        <end position="281"/>
    </location>
</feature>
<dbReference type="AlphaFoldDB" id="A0A4S2H1I0"/>
<dbReference type="OrthoDB" id="420651at2"/>
<dbReference type="SUPFAM" id="SSF56281">
    <property type="entry name" value="Metallo-hydrolase/oxidoreductase"/>
    <property type="match status" value="1"/>
</dbReference>
<dbReference type="PANTHER" id="PTHR42951:SF4">
    <property type="entry name" value="ACYL-COENZYME A THIOESTERASE MBLAC2"/>
    <property type="match status" value="1"/>
</dbReference>
<dbReference type="PANTHER" id="PTHR42951">
    <property type="entry name" value="METALLO-BETA-LACTAMASE DOMAIN-CONTAINING"/>
    <property type="match status" value="1"/>
</dbReference>
<dbReference type="InterPro" id="IPR050855">
    <property type="entry name" value="NDM-1-like"/>
</dbReference>